<dbReference type="NCBIfam" id="TIGR00731">
    <property type="entry name" value="bL25_bact_ctc"/>
    <property type="match status" value="1"/>
</dbReference>
<dbReference type="PANTHER" id="PTHR17224:SF1">
    <property type="entry name" value="PEPTIDYL-TRNA HYDROLASE"/>
    <property type="match status" value="1"/>
</dbReference>
<evidence type="ECO:0000256" key="5">
    <source>
        <dbReference type="ARBA" id="ARBA00022980"/>
    </source>
</evidence>
<dbReference type="InterPro" id="IPR011035">
    <property type="entry name" value="Ribosomal_bL25/Gln-tRNA_synth"/>
</dbReference>
<evidence type="ECO:0000313" key="9">
    <source>
        <dbReference type="EMBL" id="CAD7251189.1"/>
    </source>
</evidence>
<protein>
    <recommendedName>
        <fullName evidence="1">peptidyl-tRNA hydrolase</fullName>
        <ecNumber evidence="1">3.1.1.29</ecNumber>
    </recommendedName>
</protein>
<evidence type="ECO:0000256" key="2">
    <source>
        <dbReference type="ARBA" id="ARBA00022555"/>
    </source>
</evidence>
<feature type="non-terminal residue" evidence="9">
    <location>
        <position position="1"/>
    </location>
</feature>
<proteinExistence type="inferred from homology"/>
<dbReference type="Proteomes" id="UP000677054">
    <property type="component" value="Unassembled WGS sequence"/>
</dbReference>
<dbReference type="CDD" id="cd00495">
    <property type="entry name" value="Ribosomal_L25_TL5_CTC"/>
    <property type="match status" value="1"/>
</dbReference>
<dbReference type="PROSITE" id="PS01195">
    <property type="entry name" value="PEPT_TRNA_HYDROL_1"/>
    <property type="match status" value="1"/>
</dbReference>
<dbReference type="InterPro" id="IPR001021">
    <property type="entry name" value="Ribosomal_bL25_long"/>
</dbReference>
<dbReference type="InterPro" id="IPR020056">
    <property type="entry name" value="Rbsml_bL25/Gln-tRNA_synth_N"/>
</dbReference>
<dbReference type="CDD" id="cd00462">
    <property type="entry name" value="PTH"/>
    <property type="match status" value="1"/>
</dbReference>
<dbReference type="Pfam" id="PF01386">
    <property type="entry name" value="Ribosomal_L25p"/>
    <property type="match status" value="1"/>
</dbReference>
<name>A0A7R9FQE0_9CRUS</name>
<evidence type="ECO:0000259" key="8">
    <source>
        <dbReference type="Pfam" id="PF01386"/>
    </source>
</evidence>
<dbReference type="GO" id="GO:0003735">
    <property type="term" value="F:structural constituent of ribosome"/>
    <property type="evidence" value="ECO:0007669"/>
    <property type="project" value="InterPro"/>
</dbReference>
<feature type="domain" description="Large ribosomal subunit protein bL25 L25" evidence="8">
    <location>
        <begin position="1"/>
        <end position="82"/>
    </location>
</feature>
<keyword evidence="3" id="KW-0378">Hydrolase</keyword>
<evidence type="ECO:0000256" key="4">
    <source>
        <dbReference type="ARBA" id="ARBA00022884"/>
    </source>
</evidence>
<dbReference type="Pfam" id="PF01195">
    <property type="entry name" value="Pept_tRNA_hydro"/>
    <property type="match status" value="1"/>
</dbReference>
<dbReference type="OrthoDB" id="8299775at2759"/>
<dbReference type="Gene3D" id="3.40.50.1470">
    <property type="entry name" value="Peptidyl-tRNA hydrolase"/>
    <property type="match status" value="1"/>
</dbReference>
<dbReference type="GO" id="GO:0008097">
    <property type="term" value="F:5S rRNA binding"/>
    <property type="evidence" value="ECO:0007669"/>
    <property type="project" value="InterPro"/>
</dbReference>
<evidence type="ECO:0000313" key="10">
    <source>
        <dbReference type="Proteomes" id="UP000677054"/>
    </source>
</evidence>
<dbReference type="GO" id="GO:0004045">
    <property type="term" value="F:peptidyl-tRNA hydrolase activity"/>
    <property type="evidence" value="ECO:0007669"/>
    <property type="project" value="UniProtKB-EC"/>
</dbReference>
<dbReference type="EMBL" id="LR902868">
    <property type="protein sequence ID" value="CAD7251189.1"/>
    <property type="molecule type" value="Genomic_DNA"/>
</dbReference>
<dbReference type="GO" id="GO:0005840">
    <property type="term" value="C:ribosome"/>
    <property type="evidence" value="ECO:0007669"/>
    <property type="project" value="UniProtKB-KW"/>
</dbReference>
<dbReference type="GO" id="GO:1990904">
    <property type="term" value="C:ribonucleoprotein complex"/>
    <property type="evidence" value="ECO:0007669"/>
    <property type="project" value="UniProtKB-KW"/>
</dbReference>
<keyword evidence="5" id="KW-0689">Ribosomal protein</keyword>
<comment type="similarity">
    <text evidence="7">Belongs to the PTH family.</text>
</comment>
<dbReference type="PANTHER" id="PTHR17224">
    <property type="entry name" value="PEPTIDYL-TRNA HYDROLASE"/>
    <property type="match status" value="1"/>
</dbReference>
<dbReference type="SUPFAM" id="SSF53178">
    <property type="entry name" value="Peptidyl-tRNA hydrolase-like"/>
    <property type="match status" value="1"/>
</dbReference>
<evidence type="ECO:0000256" key="1">
    <source>
        <dbReference type="ARBA" id="ARBA00013260"/>
    </source>
</evidence>
<keyword evidence="4" id="KW-0694">RNA-binding</keyword>
<dbReference type="EC" id="3.1.1.29" evidence="1"/>
<evidence type="ECO:0000256" key="3">
    <source>
        <dbReference type="ARBA" id="ARBA00022801"/>
    </source>
</evidence>
<dbReference type="GO" id="GO:0006412">
    <property type="term" value="P:translation"/>
    <property type="evidence" value="ECO:0007669"/>
    <property type="project" value="InterPro"/>
</dbReference>
<dbReference type="InterPro" id="IPR036416">
    <property type="entry name" value="Pept_tRNA_hydro_sf"/>
</dbReference>
<dbReference type="InterPro" id="IPR001328">
    <property type="entry name" value="Pept_tRNA_hydro"/>
</dbReference>
<organism evidence="9">
    <name type="scientific">Darwinula stevensoni</name>
    <dbReference type="NCBI Taxonomy" id="69355"/>
    <lineage>
        <taxon>Eukaryota</taxon>
        <taxon>Metazoa</taxon>
        <taxon>Ecdysozoa</taxon>
        <taxon>Arthropoda</taxon>
        <taxon>Crustacea</taxon>
        <taxon>Oligostraca</taxon>
        <taxon>Ostracoda</taxon>
        <taxon>Podocopa</taxon>
        <taxon>Podocopida</taxon>
        <taxon>Darwinulocopina</taxon>
        <taxon>Darwinuloidea</taxon>
        <taxon>Darwinulidae</taxon>
        <taxon>Darwinula</taxon>
    </lineage>
</organism>
<dbReference type="GO" id="GO:0000049">
    <property type="term" value="F:tRNA binding"/>
    <property type="evidence" value="ECO:0007669"/>
    <property type="project" value="UniProtKB-KW"/>
</dbReference>
<reference evidence="9" key="1">
    <citation type="submission" date="2020-11" db="EMBL/GenBank/DDBJ databases">
        <authorList>
            <person name="Tran Van P."/>
        </authorList>
    </citation>
    <scope>NUCLEOTIDE SEQUENCE</scope>
</reference>
<keyword evidence="6" id="KW-0687">Ribonucleoprotein</keyword>
<dbReference type="InterPro" id="IPR029751">
    <property type="entry name" value="Ribosomal_L25_dom"/>
</dbReference>
<dbReference type="SUPFAM" id="SSF50715">
    <property type="entry name" value="Ribosomal protein L25-like"/>
    <property type="match status" value="1"/>
</dbReference>
<keyword evidence="2" id="KW-0820">tRNA-binding</keyword>
<evidence type="ECO:0000256" key="7">
    <source>
        <dbReference type="ARBA" id="ARBA00038063"/>
    </source>
</evidence>
<dbReference type="Gene3D" id="2.40.240.10">
    <property type="entry name" value="Ribosomal Protein L25, Chain P"/>
    <property type="match status" value="1"/>
</dbReference>
<feature type="non-terminal residue" evidence="9">
    <location>
        <position position="314"/>
    </location>
</feature>
<sequence length="314" mass="35158">QPRTELGKKAAKALRKQGLVPCNLYGGKETINFSAPYTSLQPIVFTPAFKIAEIELNGKKIKAITKELQFDPVKDTIKHVDFQELVDEVKVKVEVPLKLNGVPAEVAMGAKLEQTMRKLKIFALPKHLPEVIVVEVGDLLVEYVDTRHNIGFKIVEALAAQHKAEFRLDKLAYVAQFRFKGKNITLIKPTTYMNLSGKAVRYWMQEANVKPENMLAILDDLAIPFGTIRLRPKGSDGGHNGLKDIDATLGNNLYPRLRFGIGSNYHKGQQVNYVLGKWSPEENKDLIDKIILATQATESFLFEGLGNAMTKFNK</sequence>
<dbReference type="HAMAP" id="MF_00083">
    <property type="entry name" value="Pept_tRNA_hydro_bact"/>
    <property type="match status" value="1"/>
</dbReference>
<keyword evidence="10" id="KW-1185">Reference proteome</keyword>
<gene>
    <name evidence="9" type="ORF">DSTB1V02_LOCUS10956</name>
</gene>
<dbReference type="EMBL" id="CAJPEV010003351">
    <property type="protein sequence ID" value="CAG0899555.1"/>
    <property type="molecule type" value="Genomic_DNA"/>
</dbReference>
<accession>A0A7R9FQE0</accession>
<dbReference type="AlphaFoldDB" id="A0A7R9FQE0"/>
<dbReference type="NCBIfam" id="TIGR00447">
    <property type="entry name" value="pth"/>
    <property type="match status" value="1"/>
</dbReference>
<dbReference type="InterPro" id="IPR018171">
    <property type="entry name" value="Pept_tRNA_hydro_CS"/>
</dbReference>
<evidence type="ECO:0000256" key="6">
    <source>
        <dbReference type="ARBA" id="ARBA00023274"/>
    </source>
</evidence>
<dbReference type="PROSITE" id="PS01196">
    <property type="entry name" value="PEPT_TRNA_HYDROL_2"/>
    <property type="match status" value="1"/>
</dbReference>